<keyword evidence="2" id="KW-0808">Transferase</keyword>
<proteinExistence type="predicted"/>
<dbReference type="InterPro" id="IPR025714">
    <property type="entry name" value="Methyltranfer_dom"/>
</dbReference>
<dbReference type="InterPro" id="IPR029063">
    <property type="entry name" value="SAM-dependent_MTases_sf"/>
</dbReference>
<keyword evidence="3" id="KW-1185">Reference proteome</keyword>
<gene>
    <name evidence="2" type="ORF">ACFFVF_18865</name>
</gene>
<keyword evidence="2" id="KW-0489">Methyltransferase</keyword>
<protein>
    <submittedName>
        <fullName evidence="2">Class I SAM-dependent methyltransferase</fullName>
        <ecNumber evidence="2">2.1.1.-</ecNumber>
    </submittedName>
</protein>
<reference evidence="2 3" key="1">
    <citation type="submission" date="2024-09" db="EMBL/GenBank/DDBJ databases">
        <authorList>
            <person name="Sun Q."/>
            <person name="Mori K."/>
        </authorList>
    </citation>
    <scope>NUCLEOTIDE SEQUENCE [LARGE SCALE GENOMIC DNA]</scope>
    <source>
        <strain evidence="2 3">CECT 7955</strain>
    </source>
</reference>
<dbReference type="Proteomes" id="UP001589607">
    <property type="component" value="Unassembled WGS sequence"/>
</dbReference>
<name>A0ABV5GT57_9FLAO</name>
<feature type="domain" description="Methyltransferase" evidence="1">
    <location>
        <begin position="50"/>
        <end position="183"/>
    </location>
</feature>
<comment type="caution">
    <text evidence="2">The sequence shown here is derived from an EMBL/GenBank/DDBJ whole genome shotgun (WGS) entry which is preliminary data.</text>
</comment>
<dbReference type="EC" id="2.1.1.-" evidence="2"/>
<dbReference type="GO" id="GO:0008168">
    <property type="term" value="F:methyltransferase activity"/>
    <property type="evidence" value="ECO:0007669"/>
    <property type="project" value="UniProtKB-KW"/>
</dbReference>
<evidence type="ECO:0000313" key="2">
    <source>
        <dbReference type="EMBL" id="MFB9098574.1"/>
    </source>
</evidence>
<dbReference type="Pfam" id="PF13847">
    <property type="entry name" value="Methyltransf_31"/>
    <property type="match status" value="1"/>
</dbReference>
<dbReference type="GO" id="GO:0032259">
    <property type="term" value="P:methylation"/>
    <property type="evidence" value="ECO:0007669"/>
    <property type="project" value="UniProtKB-KW"/>
</dbReference>
<dbReference type="EMBL" id="JBHMEY010000094">
    <property type="protein sequence ID" value="MFB9098574.1"/>
    <property type="molecule type" value="Genomic_DNA"/>
</dbReference>
<dbReference type="SUPFAM" id="SSF53335">
    <property type="entry name" value="S-adenosyl-L-methionine-dependent methyltransferases"/>
    <property type="match status" value="1"/>
</dbReference>
<organism evidence="2 3">
    <name type="scientific">Flavobacterium jumunjinense</name>
    <dbReference type="NCBI Taxonomy" id="998845"/>
    <lineage>
        <taxon>Bacteria</taxon>
        <taxon>Pseudomonadati</taxon>
        <taxon>Bacteroidota</taxon>
        <taxon>Flavobacteriia</taxon>
        <taxon>Flavobacteriales</taxon>
        <taxon>Flavobacteriaceae</taxon>
        <taxon>Flavobacterium</taxon>
    </lineage>
</organism>
<dbReference type="RefSeq" id="WP_236458810.1">
    <property type="nucleotide sequence ID" value="NZ_CBCSGE010000001.1"/>
</dbReference>
<dbReference type="Gene3D" id="3.40.50.150">
    <property type="entry name" value="Vaccinia Virus protein VP39"/>
    <property type="match status" value="1"/>
</dbReference>
<sequence length="199" mass="22790">MLDQLYIQKFHEDKIKQYGSESPQSLAWFSEEDQLKRFEVLAQIGNLNTKSILDIGCGNGDLCYYLTQYLTNFSYHGIDRIATFLDNAIEKNKDFPTATFYLGDFMQGTLPVVDYVLVSGSLNYKNSDPDFIFKAITHLYAHCNIALGFNLLSKTVNPDGILIAYAPKTITDFCKTFSDNVRLKENYLEDDFTVMVYKE</sequence>
<evidence type="ECO:0000259" key="1">
    <source>
        <dbReference type="Pfam" id="PF13847"/>
    </source>
</evidence>
<evidence type="ECO:0000313" key="3">
    <source>
        <dbReference type="Proteomes" id="UP001589607"/>
    </source>
</evidence>
<accession>A0ABV5GT57</accession>